<dbReference type="InterPro" id="IPR027417">
    <property type="entry name" value="P-loop_NTPase"/>
</dbReference>
<evidence type="ECO:0000256" key="2">
    <source>
        <dbReference type="ARBA" id="ARBA00022741"/>
    </source>
</evidence>
<dbReference type="Gene3D" id="3.40.50.300">
    <property type="entry name" value="P-loop containing nucleotide triphosphate hydrolases"/>
    <property type="match status" value="1"/>
</dbReference>
<evidence type="ECO:0000313" key="7">
    <source>
        <dbReference type="Proteomes" id="UP001347796"/>
    </source>
</evidence>
<proteinExistence type="inferred from homology"/>
<organism evidence="6 7">
    <name type="scientific">Patella caerulea</name>
    <name type="common">Rayed Mediterranean limpet</name>
    <dbReference type="NCBI Taxonomy" id="87958"/>
    <lineage>
        <taxon>Eukaryota</taxon>
        <taxon>Metazoa</taxon>
        <taxon>Spiralia</taxon>
        <taxon>Lophotrochozoa</taxon>
        <taxon>Mollusca</taxon>
        <taxon>Gastropoda</taxon>
        <taxon>Patellogastropoda</taxon>
        <taxon>Patelloidea</taxon>
        <taxon>Patellidae</taxon>
        <taxon>Patella</taxon>
    </lineage>
</organism>
<accession>A0AAN8Q3R0</accession>
<dbReference type="SUPFAM" id="SSF52540">
    <property type="entry name" value="P-loop containing nucleoside triphosphate hydrolases"/>
    <property type="match status" value="1"/>
</dbReference>
<dbReference type="FunFam" id="1.10.8.60:FF:000015">
    <property type="entry name" value="vacuolar protein sorting-associated protein 4A"/>
    <property type="match status" value="1"/>
</dbReference>
<keyword evidence="3" id="KW-0067">ATP-binding</keyword>
<dbReference type="InterPro" id="IPR050304">
    <property type="entry name" value="MT-severing_AAA_ATPase"/>
</dbReference>
<evidence type="ECO:0000259" key="5">
    <source>
        <dbReference type="Pfam" id="PF09336"/>
    </source>
</evidence>
<dbReference type="EMBL" id="JAZGQO010000006">
    <property type="protein sequence ID" value="KAK6186446.1"/>
    <property type="molecule type" value="Genomic_DNA"/>
</dbReference>
<dbReference type="Pfam" id="PF09336">
    <property type="entry name" value="Vps4_C"/>
    <property type="match status" value="1"/>
</dbReference>
<dbReference type="PANTHER" id="PTHR23074:SF83">
    <property type="entry name" value="VACUOLAR PROTEIN SORTING-ASSOCIATED PROTEIN 4A"/>
    <property type="match status" value="1"/>
</dbReference>
<sequence length="329" mass="37560">MSELNARSMISDDSKDGCQRLTDGFIISNKGDVKWEDVVGLDELKQVLKERVVLPLKFPQLFKGGRSCNMGILMYGHPGCGKTYVTSAMFSNLPEVTYFKFSVYDLVSRWVKHGDRLLGHIFKMALEKRPSVISIDDVEVLCLTDDVEGTEREKSKEELIKILMGRVDGVQVILNTSRPWLLDRFLRRHIDYRAHITMPTEAERVQIIQNQLTSVQNTLSVDDIKVLGSKTERFTPSDLVVLVRDATFEPLRQIMASTHFKKTGESDKYTPCHGDDPDAMEINFKDIPETELLTPSVTMADFVTALEKCKPTIEEQDVKQMTEFEQRYL</sequence>
<keyword evidence="2" id="KW-0547">Nucleotide-binding</keyword>
<dbReference type="PANTHER" id="PTHR23074">
    <property type="entry name" value="AAA DOMAIN-CONTAINING"/>
    <property type="match status" value="1"/>
</dbReference>
<evidence type="ECO:0008006" key="8">
    <source>
        <dbReference type="Google" id="ProtNLM"/>
    </source>
</evidence>
<reference evidence="6 7" key="1">
    <citation type="submission" date="2024-01" db="EMBL/GenBank/DDBJ databases">
        <title>The genome of the rayed Mediterranean limpet Patella caerulea (Linnaeus, 1758).</title>
        <authorList>
            <person name="Anh-Thu Weber A."/>
            <person name="Halstead-Nussloch G."/>
        </authorList>
    </citation>
    <scope>NUCLEOTIDE SEQUENCE [LARGE SCALE GENOMIC DNA]</scope>
    <source>
        <strain evidence="6">AATW-2023a</strain>
        <tissue evidence="6">Whole specimen</tissue>
    </source>
</reference>
<feature type="domain" description="ATPase AAA-type core" evidence="4">
    <location>
        <begin position="72"/>
        <end position="194"/>
    </location>
</feature>
<dbReference type="Pfam" id="PF00004">
    <property type="entry name" value="AAA"/>
    <property type="match status" value="1"/>
</dbReference>
<dbReference type="InterPro" id="IPR003959">
    <property type="entry name" value="ATPase_AAA_core"/>
</dbReference>
<evidence type="ECO:0000313" key="6">
    <source>
        <dbReference type="EMBL" id="KAK6186446.1"/>
    </source>
</evidence>
<evidence type="ECO:0000259" key="4">
    <source>
        <dbReference type="Pfam" id="PF00004"/>
    </source>
</evidence>
<dbReference type="Gene3D" id="1.10.8.60">
    <property type="match status" value="1"/>
</dbReference>
<dbReference type="GO" id="GO:0016887">
    <property type="term" value="F:ATP hydrolysis activity"/>
    <property type="evidence" value="ECO:0007669"/>
    <property type="project" value="InterPro"/>
</dbReference>
<feature type="domain" description="Spastin/Vps4 C-terminal" evidence="5">
    <location>
        <begin position="269"/>
        <end position="326"/>
    </location>
</feature>
<comment type="similarity">
    <text evidence="1">Belongs to the AAA ATPase family.</text>
</comment>
<gene>
    <name evidence="6" type="ORF">SNE40_008484</name>
</gene>
<evidence type="ECO:0000256" key="3">
    <source>
        <dbReference type="ARBA" id="ARBA00022840"/>
    </source>
</evidence>
<dbReference type="InterPro" id="IPR015415">
    <property type="entry name" value="Spast_Vps4_C"/>
</dbReference>
<evidence type="ECO:0000256" key="1">
    <source>
        <dbReference type="ARBA" id="ARBA00006914"/>
    </source>
</evidence>
<name>A0AAN8Q3R0_PATCE</name>
<dbReference type="GO" id="GO:0016197">
    <property type="term" value="P:endosomal transport"/>
    <property type="evidence" value="ECO:0007669"/>
    <property type="project" value="TreeGrafter"/>
</dbReference>
<protein>
    <recommendedName>
        <fullName evidence="8">AAA+ ATPase domain-containing protein</fullName>
    </recommendedName>
</protein>
<dbReference type="Proteomes" id="UP001347796">
    <property type="component" value="Unassembled WGS sequence"/>
</dbReference>
<keyword evidence="7" id="KW-1185">Reference proteome</keyword>
<dbReference type="GO" id="GO:0005524">
    <property type="term" value="F:ATP binding"/>
    <property type="evidence" value="ECO:0007669"/>
    <property type="project" value="UniProtKB-KW"/>
</dbReference>
<comment type="caution">
    <text evidence="6">The sequence shown here is derived from an EMBL/GenBank/DDBJ whole genome shotgun (WGS) entry which is preliminary data.</text>
</comment>
<dbReference type="AlphaFoldDB" id="A0AAN8Q3R0"/>
<dbReference type="GO" id="GO:0007033">
    <property type="term" value="P:vacuole organization"/>
    <property type="evidence" value="ECO:0007669"/>
    <property type="project" value="TreeGrafter"/>
</dbReference>